<dbReference type="RefSeq" id="WP_138659765.1">
    <property type="nucleotide sequence ID" value="NZ_VATY01000005.1"/>
</dbReference>
<reference evidence="2 3" key="1">
    <citation type="submission" date="2019-05" db="EMBL/GenBank/DDBJ databases">
        <authorList>
            <person name="Zhang J.-Y."/>
            <person name="Feg X."/>
            <person name="Du Z.-J."/>
        </authorList>
    </citation>
    <scope>NUCLEOTIDE SEQUENCE [LARGE SCALE GENOMIC DNA]</scope>
    <source>
        <strain evidence="2 3">RZ26</strain>
    </source>
</reference>
<evidence type="ECO:0000313" key="2">
    <source>
        <dbReference type="EMBL" id="TMM53305.1"/>
    </source>
</evidence>
<proteinExistence type="predicted"/>
<evidence type="ECO:0000313" key="3">
    <source>
        <dbReference type="Proteomes" id="UP000310314"/>
    </source>
</evidence>
<keyword evidence="1" id="KW-0472">Membrane</keyword>
<sequence length="189" mass="21286">MKLKKWLIGLLITFSALFLIFKFIAWPYLQGETKKISPQKVATYIENGMDLTVAYSSPFKKGRVIFGELVPYNEVWRTGANEPTTFTTKTPIKIIDKDLAAGTYALWTIPGKNSWSIIFNSEVPEWGVTLLSGGKETTRDPDLDVLQVEVPSNSLSAERENFTISFDHGNPVNLSLSWDETIVQVPIKR</sequence>
<name>A0A5S3PGS0_9FLAO</name>
<dbReference type="AlphaFoldDB" id="A0A5S3PGS0"/>
<dbReference type="Pfam" id="PF11138">
    <property type="entry name" value="DUF2911"/>
    <property type="match status" value="1"/>
</dbReference>
<keyword evidence="3" id="KW-1185">Reference proteome</keyword>
<keyword evidence="1" id="KW-0812">Transmembrane</keyword>
<evidence type="ECO:0000256" key="1">
    <source>
        <dbReference type="SAM" id="Phobius"/>
    </source>
</evidence>
<dbReference type="InterPro" id="IPR021314">
    <property type="entry name" value="DUF2911"/>
</dbReference>
<organism evidence="2 3">
    <name type="scientific">Maribacter algarum</name>
    <name type="common">ex Zhang et al. 2020</name>
    <dbReference type="NCBI Taxonomy" id="2578118"/>
    <lineage>
        <taxon>Bacteria</taxon>
        <taxon>Pseudomonadati</taxon>
        <taxon>Bacteroidota</taxon>
        <taxon>Flavobacteriia</taxon>
        <taxon>Flavobacteriales</taxon>
        <taxon>Flavobacteriaceae</taxon>
        <taxon>Maribacter</taxon>
    </lineage>
</organism>
<keyword evidence="1" id="KW-1133">Transmembrane helix</keyword>
<comment type="caution">
    <text evidence="2">The sequence shown here is derived from an EMBL/GenBank/DDBJ whole genome shotgun (WGS) entry which is preliminary data.</text>
</comment>
<dbReference type="Proteomes" id="UP000310314">
    <property type="component" value="Unassembled WGS sequence"/>
</dbReference>
<dbReference type="EMBL" id="VATY01000005">
    <property type="protein sequence ID" value="TMM53305.1"/>
    <property type="molecule type" value="Genomic_DNA"/>
</dbReference>
<accession>A0A5S3PGS0</accession>
<feature type="transmembrane region" description="Helical" evidence="1">
    <location>
        <begin position="7"/>
        <end position="29"/>
    </location>
</feature>
<gene>
    <name evidence="2" type="ORF">FEE95_19775</name>
</gene>
<dbReference type="OrthoDB" id="187854at2"/>
<protein>
    <submittedName>
        <fullName evidence="2">DUF2911 domain-containing protein</fullName>
    </submittedName>
</protein>